<feature type="region of interest" description="Disordered" evidence="1">
    <location>
        <begin position="668"/>
        <end position="699"/>
    </location>
</feature>
<accession>A0A8H3UBV9</accession>
<dbReference type="InterPro" id="IPR010730">
    <property type="entry name" value="HET"/>
</dbReference>
<dbReference type="InterPro" id="IPR052895">
    <property type="entry name" value="HetReg/Transcr_Mod"/>
</dbReference>
<evidence type="ECO:0000256" key="1">
    <source>
        <dbReference type="SAM" id="MobiDB-lite"/>
    </source>
</evidence>
<dbReference type="PANTHER" id="PTHR24148">
    <property type="entry name" value="ANKYRIN REPEAT DOMAIN-CONTAINING PROTEIN 39 HOMOLOG-RELATED"/>
    <property type="match status" value="1"/>
</dbReference>
<protein>
    <recommendedName>
        <fullName evidence="2">Heterokaryon incompatibility domain-containing protein</fullName>
    </recommendedName>
</protein>
<proteinExistence type="predicted"/>
<evidence type="ECO:0000313" key="3">
    <source>
        <dbReference type="EMBL" id="KAE9967130.1"/>
    </source>
</evidence>
<evidence type="ECO:0000313" key="4">
    <source>
        <dbReference type="Proteomes" id="UP000447873"/>
    </source>
</evidence>
<organism evidence="3 4">
    <name type="scientific">Venturia inaequalis</name>
    <name type="common">Apple scab fungus</name>
    <dbReference type="NCBI Taxonomy" id="5025"/>
    <lineage>
        <taxon>Eukaryota</taxon>
        <taxon>Fungi</taxon>
        <taxon>Dikarya</taxon>
        <taxon>Ascomycota</taxon>
        <taxon>Pezizomycotina</taxon>
        <taxon>Dothideomycetes</taxon>
        <taxon>Pleosporomycetidae</taxon>
        <taxon>Venturiales</taxon>
        <taxon>Venturiaceae</taxon>
        <taxon>Venturia</taxon>
    </lineage>
</organism>
<comment type="caution">
    <text evidence="3">The sequence shown here is derived from an EMBL/GenBank/DDBJ whole genome shotgun (WGS) entry which is preliminary data.</text>
</comment>
<dbReference type="PANTHER" id="PTHR24148:SF64">
    <property type="entry name" value="HETEROKARYON INCOMPATIBILITY DOMAIN-CONTAINING PROTEIN"/>
    <property type="match status" value="1"/>
</dbReference>
<feature type="domain" description="Heterokaryon incompatibility" evidence="2">
    <location>
        <begin position="85"/>
        <end position="238"/>
    </location>
</feature>
<gene>
    <name evidence="3" type="ORF">EG328_008392</name>
</gene>
<name>A0A8H3UBV9_VENIN</name>
<dbReference type="Proteomes" id="UP000447873">
    <property type="component" value="Unassembled WGS sequence"/>
</dbReference>
<dbReference type="EMBL" id="WNWS01000474">
    <property type="protein sequence ID" value="KAE9967130.1"/>
    <property type="molecule type" value="Genomic_DNA"/>
</dbReference>
<dbReference type="Pfam" id="PF06985">
    <property type="entry name" value="HET"/>
    <property type="match status" value="1"/>
</dbReference>
<dbReference type="AlphaFoldDB" id="A0A8H3UBV9"/>
<reference evidence="3 4" key="1">
    <citation type="submission" date="2018-12" db="EMBL/GenBank/DDBJ databases">
        <title>Venturia inaequalis Genome Resource.</title>
        <authorList>
            <person name="Lichtner F.J."/>
        </authorList>
    </citation>
    <scope>NUCLEOTIDE SEQUENCE [LARGE SCALE GENOMIC DNA]</scope>
    <source>
        <strain evidence="3 4">120213</strain>
    </source>
</reference>
<sequence length="699" mass="78946">MQELGRGQDQNPIAANRKMSVAVQGLRYFLTSTMAATPPHVPHYRYQQLPEDGHIRLLKLQPGTRGDNIHSYLETVSMKDAFRKYECVSYVWGDTPEYRRIIVGGHSFYVKLNLFAALQHFRDATTTRTLWVDSICIQQTDPPEKGRQVQLMGKIYENGLRTLVWLGVDGLGKASEAVDFLKSTSQIARDLSERYGNILKTPVLPRDQNPVSQDIEQWKLFREFVNLPWFSRVWVMQEVGIAADVVMRWGDAEISFSDVINVNELQRHVPQILPAQGMSQFLHDAFVGLFMWYGNKETWRSQVLQDFVVEGARLVPGPNFIDALIQSSRRNVTDKRDHVFALLGHPLATMGEDTIVLADYTRHVDDIYLDVSAKLIQYVDPALALSVAGGMGKRKTRNLDSNHPSWVVRWELSPETSSLGRPGHWYTAGGILTTPNIKIDMYKRTLNTSAVLFDEVSWLSDVMLRTDIEIDKLLADSSRVSAIDSVWDCLPERPCVYLNDQARRDAFTLTLVSDRYKGVLRASDDIDLHRSLALAYSKYLESMRNGKLLLQVDGSTQSLGDPQLRAAARDYEDEYTWTAHDRHFIVTTKGLYGLGPQLVRKGDVIAIFPGILVPYVLRYTGKDKQYKLVGTCYVHGIMRGEALDFESSLPVDNDGFQEITIVKAAGTHEDDEENIVGANALEKEEGRGPSEEVNKETAA</sequence>
<dbReference type="Pfam" id="PF26639">
    <property type="entry name" value="Het-6_barrel"/>
    <property type="match status" value="1"/>
</dbReference>
<feature type="compositionally biased region" description="Basic and acidic residues" evidence="1">
    <location>
        <begin position="681"/>
        <end position="699"/>
    </location>
</feature>
<evidence type="ECO:0000259" key="2">
    <source>
        <dbReference type="Pfam" id="PF06985"/>
    </source>
</evidence>